<dbReference type="Proteomes" id="UP001168528">
    <property type="component" value="Unassembled WGS sequence"/>
</dbReference>
<organism evidence="1 2">
    <name type="scientific">Rhodocytophaga aerolata</name>
    <dbReference type="NCBI Taxonomy" id="455078"/>
    <lineage>
        <taxon>Bacteria</taxon>
        <taxon>Pseudomonadati</taxon>
        <taxon>Bacteroidota</taxon>
        <taxon>Cytophagia</taxon>
        <taxon>Cytophagales</taxon>
        <taxon>Rhodocytophagaceae</taxon>
        <taxon>Rhodocytophaga</taxon>
    </lineage>
</organism>
<keyword evidence="2" id="KW-1185">Reference proteome</keyword>
<accession>A0ABT8QXR2</accession>
<evidence type="ECO:0000313" key="2">
    <source>
        <dbReference type="Proteomes" id="UP001168528"/>
    </source>
</evidence>
<evidence type="ECO:0000313" key="1">
    <source>
        <dbReference type="EMBL" id="MDO1444621.1"/>
    </source>
</evidence>
<name>A0ABT8QXR2_9BACT</name>
<reference evidence="1" key="1">
    <citation type="submission" date="2023-07" db="EMBL/GenBank/DDBJ databases">
        <title>The genome sequence of Rhodocytophaga aerolata KACC 12507.</title>
        <authorList>
            <person name="Zhang X."/>
        </authorList>
    </citation>
    <scope>NUCLEOTIDE SEQUENCE</scope>
    <source>
        <strain evidence="1">KACC 12507</strain>
    </source>
</reference>
<comment type="caution">
    <text evidence="1">The sequence shown here is derived from an EMBL/GenBank/DDBJ whole genome shotgun (WGS) entry which is preliminary data.</text>
</comment>
<gene>
    <name evidence="1" type="ORF">Q0590_00080</name>
</gene>
<dbReference type="EMBL" id="JAUKPO010000001">
    <property type="protein sequence ID" value="MDO1444621.1"/>
    <property type="molecule type" value="Genomic_DNA"/>
</dbReference>
<protein>
    <submittedName>
        <fullName evidence="1">Uncharacterized protein</fullName>
    </submittedName>
</protein>
<proteinExistence type="predicted"/>
<sequence>MATLKLKSITCLDTAETGADELYVTFNGTKRSLPNMTPGQTKAINDEFTFEGSETLSLYENDGDHWYDRDDFIAKHTITESSGDITLDFKATSGHGVPAHYTISASVNASQTPTTALLRLKSINCIKTAESFTDELYITFNGTKTYLPDMTPGQTKMLNNEYLFEVTSDLSLFENDGDHWYDRDDFIGKQTITKTPAERTLEYKATSGNGMPAHYVLSVSITPVS</sequence>
<dbReference type="RefSeq" id="WP_302035427.1">
    <property type="nucleotide sequence ID" value="NZ_JAUKPO010000001.1"/>
</dbReference>